<dbReference type="SUPFAM" id="SSF49503">
    <property type="entry name" value="Cupredoxins"/>
    <property type="match status" value="3"/>
</dbReference>
<dbReference type="InterPro" id="IPR001117">
    <property type="entry name" value="Cu-oxidase_2nd"/>
</dbReference>
<dbReference type="InterPro" id="IPR045087">
    <property type="entry name" value="Cu-oxidase_fam"/>
</dbReference>
<evidence type="ECO:0000259" key="8">
    <source>
        <dbReference type="Pfam" id="PF07732"/>
    </source>
</evidence>
<dbReference type="GO" id="GO:0005507">
    <property type="term" value="F:copper ion binding"/>
    <property type="evidence" value="ECO:0007669"/>
    <property type="project" value="InterPro"/>
</dbReference>
<keyword evidence="10" id="KW-1185">Reference proteome</keyword>
<feature type="compositionally biased region" description="Basic and acidic residues" evidence="5">
    <location>
        <begin position="562"/>
        <end position="572"/>
    </location>
</feature>
<dbReference type="InterPro" id="IPR008972">
    <property type="entry name" value="Cupredoxin"/>
</dbReference>
<feature type="domain" description="Plastocyanin-like" evidence="8">
    <location>
        <begin position="34"/>
        <end position="149"/>
    </location>
</feature>
<dbReference type="PROSITE" id="PS00079">
    <property type="entry name" value="MULTICOPPER_OXIDASE1"/>
    <property type="match status" value="1"/>
</dbReference>
<dbReference type="GO" id="GO:0016491">
    <property type="term" value="F:oxidoreductase activity"/>
    <property type="evidence" value="ECO:0007669"/>
    <property type="project" value="UniProtKB-KW"/>
</dbReference>
<dbReference type="InterPro" id="IPR002355">
    <property type="entry name" value="Cu_oxidase_Cu_BS"/>
</dbReference>
<dbReference type="InterPro" id="IPR011706">
    <property type="entry name" value="Cu-oxidase_C"/>
</dbReference>
<name>A0A6A6PNC9_9PEZI</name>
<feature type="region of interest" description="Disordered" evidence="5">
    <location>
        <begin position="437"/>
        <end position="572"/>
    </location>
</feature>
<keyword evidence="2" id="KW-0479">Metal-binding</keyword>
<dbReference type="PANTHER" id="PTHR11709:SF145">
    <property type="entry name" value="LCC1"/>
    <property type="match status" value="1"/>
</dbReference>
<proteinExistence type="inferred from homology"/>
<feature type="compositionally biased region" description="Polar residues" evidence="5">
    <location>
        <begin position="12"/>
        <end position="25"/>
    </location>
</feature>
<evidence type="ECO:0000256" key="3">
    <source>
        <dbReference type="ARBA" id="ARBA00023002"/>
    </source>
</evidence>
<protein>
    <submittedName>
        <fullName evidence="9">Multicopper oxidase-domain-containing protein</fullName>
    </submittedName>
</protein>
<dbReference type="InterPro" id="IPR011707">
    <property type="entry name" value="Cu-oxidase-like_N"/>
</dbReference>
<dbReference type="AlphaFoldDB" id="A0A6A6PNC9"/>
<organism evidence="9 10">
    <name type="scientific">Neohortaea acidophila</name>
    <dbReference type="NCBI Taxonomy" id="245834"/>
    <lineage>
        <taxon>Eukaryota</taxon>
        <taxon>Fungi</taxon>
        <taxon>Dikarya</taxon>
        <taxon>Ascomycota</taxon>
        <taxon>Pezizomycotina</taxon>
        <taxon>Dothideomycetes</taxon>
        <taxon>Dothideomycetidae</taxon>
        <taxon>Mycosphaerellales</taxon>
        <taxon>Teratosphaeriaceae</taxon>
        <taxon>Neohortaea</taxon>
    </lineage>
</organism>
<accession>A0A6A6PNC9</accession>
<evidence type="ECO:0000256" key="5">
    <source>
        <dbReference type="SAM" id="MobiDB-lite"/>
    </source>
</evidence>
<evidence type="ECO:0000313" key="9">
    <source>
        <dbReference type="EMBL" id="KAF2481201.1"/>
    </source>
</evidence>
<gene>
    <name evidence="9" type="ORF">BDY17DRAFT_184516</name>
</gene>
<dbReference type="InterPro" id="IPR033138">
    <property type="entry name" value="Cu_oxidase_CS"/>
</dbReference>
<dbReference type="PROSITE" id="PS00080">
    <property type="entry name" value="MULTICOPPER_OXIDASE2"/>
    <property type="match status" value="1"/>
</dbReference>
<evidence type="ECO:0000256" key="2">
    <source>
        <dbReference type="ARBA" id="ARBA00022723"/>
    </source>
</evidence>
<evidence type="ECO:0000256" key="4">
    <source>
        <dbReference type="ARBA" id="ARBA00023008"/>
    </source>
</evidence>
<evidence type="ECO:0000259" key="6">
    <source>
        <dbReference type="Pfam" id="PF00394"/>
    </source>
</evidence>
<dbReference type="OrthoDB" id="2121828at2759"/>
<feature type="domain" description="Plastocyanin-like" evidence="6">
    <location>
        <begin position="159"/>
        <end position="282"/>
    </location>
</feature>
<sequence>MPNGYPWGKKTVANTNPYQSPPNTGVTRHYTWTVTKETCSPDGVNNTCLLINGQFPGPTLEANWGDWFEIEVTNTIEDEGTSIHWHGLLQKQTPWMDGVPGDSQCPIAPGKTFTYRFQADLYGTSWYHSHYSAQYSSGLVGPMVIYGPQNVEYDVDLGPIIISDYYSEYYFVNVEKTLANSASGQAGPPLATNNLINGKTNNGGSIATFNVQSGKSYRMRLINPGSASVQKFSIDGYNFTIFANDFVPIEPYTTDVVTLGVGQRSDILFKATGKPTDSVWMRGFRPPPCGPSAGNELVLAAIFYEDADTSVMPTTQAGPNAYSTYCGNDPLSETVPQYPMTPPEPDVTNQIALNFTSNGTALLWYFNGQTFRIDYNDPMLLETKLGNADQFPAIRNAHIYDGSINSVRIILENPVPQPHPFHLHGHNFFVLQEGPCSSIPGPTPTPQSTYTKPPVSTQKATTASSPSHHTTPKSSPWSTHSVPSSPTTEHSKGWSSTSVSPPPYSPTSTPSSSTPAYSTSPSSTPSNPVYGSTASASSSNSTSTLTSTSSTTSTTTSTPSYSKRDDDADLKPRMWIDNGKRDAAPPNSCWDGSIVNPQNPQRRDTQMLQANSYIVLQWNQDNPGVWPLHCHIAWHLSAGMAYMVVENPEAIEQEMQIPSVMAQTCRDWWAWTGDHVVDQIDDGI</sequence>
<keyword evidence="4" id="KW-0186">Copper</keyword>
<evidence type="ECO:0000259" key="7">
    <source>
        <dbReference type="Pfam" id="PF07731"/>
    </source>
</evidence>
<dbReference type="CDD" id="cd13854">
    <property type="entry name" value="CuRO_1_MaLCC_like"/>
    <property type="match status" value="1"/>
</dbReference>
<feature type="compositionally biased region" description="Polar residues" evidence="5">
    <location>
        <begin position="446"/>
        <end position="458"/>
    </location>
</feature>
<dbReference type="Gene3D" id="2.60.40.420">
    <property type="entry name" value="Cupredoxins - blue copper proteins"/>
    <property type="match status" value="4"/>
</dbReference>
<feature type="region of interest" description="Disordered" evidence="5">
    <location>
        <begin position="1"/>
        <end position="25"/>
    </location>
</feature>
<dbReference type="Pfam" id="PF07732">
    <property type="entry name" value="Cu-oxidase_3"/>
    <property type="match status" value="1"/>
</dbReference>
<feature type="domain" description="Plastocyanin-like" evidence="7">
    <location>
        <begin position="405"/>
        <end position="455"/>
    </location>
</feature>
<feature type="domain" description="Plastocyanin-like" evidence="7">
    <location>
        <begin position="595"/>
        <end position="649"/>
    </location>
</feature>
<feature type="compositionally biased region" description="Low complexity" evidence="5">
    <location>
        <begin position="459"/>
        <end position="488"/>
    </location>
</feature>
<dbReference type="FunFam" id="2.60.40.420:FF:000021">
    <property type="entry name" value="Extracellular dihydrogeodin oxidase/laccase"/>
    <property type="match status" value="1"/>
</dbReference>
<dbReference type="RefSeq" id="XP_033587771.1">
    <property type="nucleotide sequence ID" value="XM_033729947.1"/>
</dbReference>
<dbReference type="PANTHER" id="PTHR11709">
    <property type="entry name" value="MULTI-COPPER OXIDASE"/>
    <property type="match status" value="1"/>
</dbReference>
<dbReference type="Pfam" id="PF00394">
    <property type="entry name" value="Cu-oxidase"/>
    <property type="match status" value="1"/>
</dbReference>
<evidence type="ECO:0000256" key="1">
    <source>
        <dbReference type="ARBA" id="ARBA00010609"/>
    </source>
</evidence>
<keyword evidence="3" id="KW-0560">Oxidoreductase</keyword>
<dbReference type="Pfam" id="PF07731">
    <property type="entry name" value="Cu-oxidase_2"/>
    <property type="match status" value="2"/>
</dbReference>
<dbReference type="Proteomes" id="UP000799767">
    <property type="component" value="Unassembled WGS sequence"/>
</dbReference>
<evidence type="ECO:0000313" key="10">
    <source>
        <dbReference type="Proteomes" id="UP000799767"/>
    </source>
</evidence>
<comment type="similarity">
    <text evidence="1">Belongs to the multicopper oxidase family.</text>
</comment>
<dbReference type="EMBL" id="MU001638">
    <property type="protein sequence ID" value="KAF2481201.1"/>
    <property type="molecule type" value="Genomic_DNA"/>
</dbReference>
<dbReference type="GeneID" id="54470949"/>
<feature type="compositionally biased region" description="Low complexity" evidence="5">
    <location>
        <begin position="506"/>
        <end position="561"/>
    </location>
</feature>
<reference evidence="9" key="1">
    <citation type="journal article" date="2020" name="Stud. Mycol.">
        <title>101 Dothideomycetes genomes: a test case for predicting lifestyles and emergence of pathogens.</title>
        <authorList>
            <person name="Haridas S."/>
            <person name="Albert R."/>
            <person name="Binder M."/>
            <person name="Bloem J."/>
            <person name="Labutti K."/>
            <person name="Salamov A."/>
            <person name="Andreopoulos B."/>
            <person name="Baker S."/>
            <person name="Barry K."/>
            <person name="Bills G."/>
            <person name="Bluhm B."/>
            <person name="Cannon C."/>
            <person name="Castanera R."/>
            <person name="Culley D."/>
            <person name="Daum C."/>
            <person name="Ezra D."/>
            <person name="Gonzalez J."/>
            <person name="Henrissat B."/>
            <person name="Kuo A."/>
            <person name="Liang C."/>
            <person name="Lipzen A."/>
            <person name="Lutzoni F."/>
            <person name="Magnuson J."/>
            <person name="Mondo S."/>
            <person name="Nolan M."/>
            <person name="Ohm R."/>
            <person name="Pangilinan J."/>
            <person name="Park H.-J."/>
            <person name="Ramirez L."/>
            <person name="Alfaro M."/>
            <person name="Sun H."/>
            <person name="Tritt A."/>
            <person name="Yoshinaga Y."/>
            <person name="Zwiers L.-H."/>
            <person name="Turgeon B."/>
            <person name="Goodwin S."/>
            <person name="Spatafora J."/>
            <person name="Crous P."/>
            <person name="Grigoriev I."/>
        </authorList>
    </citation>
    <scope>NUCLEOTIDE SEQUENCE</scope>
    <source>
        <strain evidence="9">CBS 113389</strain>
    </source>
</reference>